<accession>A0A9P6JIE8</accession>
<reference evidence="2" key="1">
    <citation type="journal article" date="2020" name="Fungal Divers.">
        <title>Resolving the Mortierellaceae phylogeny through synthesis of multi-gene phylogenetics and phylogenomics.</title>
        <authorList>
            <person name="Vandepol N."/>
            <person name="Liber J."/>
            <person name="Desiro A."/>
            <person name="Na H."/>
            <person name="Kennedy M."/>
            <person name="Barry K."/>
            <person name="Grigoriev I.V."/>
            <person name="Miller A.N."/>
            <person name="O'Donnell K."/>
            <person name="Stajich J.E."/>
            <person name="Bonito G."/>
        </authorList>
    </citation>
    <scope>NUCLEOTIDE SEQUENCE</scope>
    <source>
        <strain evidence="2">MES-2147</strain>
    </source>
</reference>
<feature type="compositionally biased region" description="Low complexity" evidence="1">
    <location>
        <begin position="399"/>
        <end position="414"/>
    </location>
</feature>
<sequence>MSGLPNPLKKQTLTTFLHQEFQSEAETIELRASTGNAQTEWRPFILWDDIQNAFSAVNRLQCEKRIINFMIDAEIVAHKKYIINTIRLHPLRIEYQPDDVIQVIESQAPSLFKHLNDSPSMARSIRSLQSATTAFTQHSYRTSSIFTPWNGHDRRNSVASLVPSLVPSLSASTPEDPQARFRSSFYLYEAFLHSVHDGQTAQADMIMNELRGQFLRPETHFTEHLDIQQSMTNVQQQQELSIIRNRVQAILVQNYEWHDSPFPRLFVVLPKDSIIFKHNNTDMHNNGTIDNGRNDSVSINNKLSWDMDDLTKFSSNFRLHFLCDCGEHSNNNPNSRIPHHVHLTKHEGFELDNPIEFFRRYGNYILRLLQMLKHGASVGGYKLLELATPTDVKQPLDRSSNNSNNNNYFSDNASGPDMEPAVNLAIEYLKYLSAIGQLPSPKRTQNTAHQLRGRSNSKSACELEAPGGAEIRRLVMYLKGAGSNKAVTNFYRVVTNEGHVKWVCRDHYGDSYHTVARKELTDMFAINKGVFDEHLGCAEVILNSATVASQFYKVIERAKLIQELKIRLRWEVSISDLKALRDAIQKSNIMSVELTCSSSGGAATDLLSRSKKSDPLWQLIMQSKIQSFILSGFTGFFSRVSISAKKNDLRVLKITERIDWKKEQGKVIDLLENSPFLRELRLSCTDVQDAYTTIKKMNYETCSLAQLILDGGDTNGVQAWFERGIPVAMDLIVSSLTSPLLKDARVLRALHLRPGLHVPSEVDTQLLTGVISRNSNLTKLIIQCEASQFLALHIAVKEALNDEESSKLNTLRLYGGRNQLSITNLQGDALIDL</sequence>
<evidence type="ECO:0000256" key="1">
    <source>
        <dbReference type="SAM" id="MobiDB-lite"/>
    </source>
</evidence>
<name>A0A9P6JIE8_9FUNG</name>
<gene>
    <name evidence="2" type="ORF">BGZ65_005905</name>
</gene>
<dbReference type="Proteomes" id="UP000749646">
    <property type="component" value="Unassembled WGS sequence"/>
</dbReference>
<proteinExistence type="predicted"/>
<dbReference type="AlphaFoldDB" id="A0A9P6JIE8"/>
<keyword evidence="3" id="KW-1185">Reference proteome</keyword>
<protein>
    <submittedName>
        <fullName evidence="2">Uncharacterized protein</fullName>
    </submittedName>
</protein>
<evidence type="ECO:0000313" key="2">
    <source>
        <dbReference type="EMBL" id="KAF9979856.1"/>
    </source>
</evidence>
<comment type="caution">
    <text evidence="2">The sequence shown here is derived from an EMBL/GenBank/DDBJ whole genome shotgun (WGS) entry which is preliminary data.</text>
</comment>
<dbReference type="EMBL" id="JAAAHW010003956">
    <property type="protein sequence ID" value="KAF9979856.1"/>
    <property type="molecule type" value="Genomic_DNA"/>
</dbReference>
<evidence type="ECO:0000313" key="3">
    <source>
        <dbReference type="Proteomes" id="UP000749646"/>
    </source>
</evidence>
<feature type="non-terminal residue" evidence="2">
    <location>
        <position position="1"/>
    </location>
</feature>
<feature type="region of interest" description="Disordered" evidence="1">
    <location>
        <begin position="441"/>
        <end position="460"/>
    </location>
</feature>
<organism evidence="2 3">
    <name type="scientific">Modicella reniformis</name>
    <dbReference type="NCBI Taxonomy" id="1440133"/>
    <lineage>
        <taxon>Eukaryota</taxon>
        <taxon>Fungi</taxon>
        <taxon>Fungi incertae sedis</taxon>
        <taxon>Mucoromycota</taxon>
        <taxon>Mortierellomycotina</taxon>
        <taxon>Mortierellomycetes</taxon>
        <taxon>Mortierellales</taxon>
        <taxon>Mortierellaceae</taxon>
        <taxon>Modicella</taxon>
    </lineage>
</organism>
<feature type="region of interest" description="Disordered" evidence="1">
    <location>
        <begin position="391"/>
        <end position="414"/>
    </location>
</feature>
<feature type="compositionally biased region" description="Polar residues" evidence="1">
    <location>
        <begin position="442"/>
        <end position="459"/>
    </location>
</feature>
<dbReference type="OrthoDB" id="2334741at2759"/>